<sequence length="84" mass="9194">MTKSKNTDSPTRHMDRGKRTTVISTKGVTPLGYMLSVLSDEGADVKRRDDMAKAAAPYIHPRLASLDHSGQLSLSHEEALDELS</sequence>
<comment type="caution">
    <text evidence="1">The sequence shown here is derived from an EMBL/GenBank/DDBJ whole genome shotgun (WGS) entry which is preliminary data.</text>
</comment>
<proteinExistence type="predicted"/>
<keyword evidence="2" id="KW-1185">Reference proteome</keyword>
<protein>
    <submittedName>
        <fullName evidence="1">Uncharacterized protein</fullName>
    </submittedName>
</protein>
<dbReference type="EMBL" id="JACHXA010000004">
    <property type="protein sequence ID" value="MBB3065585.1"/>
    <property type="molecule type" value="Genomic_DNA"/>
</dbReference>
<dbReference type="RefSeq" id="WP_183416397.1">
    <property type="nucleotide sequence ID" value="NZ_JACHXA010000004.1"/>
</dbReference>
<organism evidence="1 2">
    <name type="scientific">Limibacillus halophilus</name>
    <dbReference type="NCBI Taxonomy" id="1579333"/>
    <lineage>
        <taxon>Bacteria</taxon>
        <taxon>Pseudomonadati</taxon>
        <taxon>Pseudomonadota</taxon>
        <taxon>Alphaproteobacteria</taxon>
        <taxon>Rhodospirillales</taxon>
        <taxon>Rhodovibrionaceae</taxon>
        <taxon>Limibacillus</taxon>
    </lineage>
</organism>
<accession>A0A839SX68</accession>
<reference evidence="1 2" key="1">
    <citation type="submission" date="2020-08" db="EMBL/GenBank/DDBJ databases">
        <title>Genomic Encyclopedia of Type Strains, Phase III (KMG-III): the genomes of soil and plant-associated and newly described type strains.</title>
        <authorList>
            <person name="Whitman W."/>
        </authorList>
    </citation>
    <scope>NUCLEOTIDE SEQUENCE [LARGE SCALE GENOMIC DNA]</scope>
    <source>
        <strain evidence="1 2">CECT 8803</strain>
    </source>
</reference>
<evidence type="ECO:0000313" key="1">
    <source>
        <dbReference type="EMBL" id="MBB3065585.1"/>
    </source>
</evidence>
<evidence type="ECO:0000313" key="2">
    <source>
        <dbReference type="Proteomes" id="UP000581135"/>
    </source>
</evidence>
<dbReference type="AlphaFoldDB" id="A0A839SX68"/>
<dbReference type="Proteomes" id="UP000581135">
    <property type="component" value="Unassembled WGS sequence"/>
</dbReference>
<gene>
    <name evidence="1" type="ORF">FHR98_001872</name>
</gene>
<name>A0A839SX68_9PROT</name>